<feature type="domain" description="Caspase family p10" evidence="5">
    <location>
        <begin position="475"/>
        <end position="564"/>
    </location>
</feature>
<feature type="compositionally biased region" description="Polar residues" evidence="4">
    <location>
        <begin position="436"/>
        <end position="453"/>
    </location>
</feature>
<gene>
    <name evidence="7" type="ORF">BaRGS_00023899</name>
</gene>
<evidence type="ECO:0000256" key="4">
    <source>
        <dbReference type="SAM" id="MobiDB-lite"/>
    </source>
</evidence>
<dbReference type="InterPro" id="IPR029030">
    <property type="entry name" value="Caspase-like_dom_sf"/>
</dbReference>
<evidence type="ECO:0000313" key="7">
    <source>
        <dbReference type="EMBL" id="KAK7484856.1"/>
    </source>
</evidence>
<feature type="coiled-coil region" evidence="3">
    <location>
        <begin position="259"/>
        <end position="286"/>
    </location>
</feature>
<organism evidence="7 8">
    <name type="scientific">Batillaria attramentaria</name>
    <dbReference type="NCBI Taxonomy" id="370345"/>
    <lineage>
        <taxon>Eukaryota</taxon>
        <taxon>Metazoa</taxon>
        <taxon>Spiralia</taxon>
        <taxon>Lophotrochozoa</taxon>
        <taxon>Mollusca</taxon>
        <taxon>Gastropoda</taxon>
        <taxon>Caenogastropoda</taxon>
        <taxon>Sorbeoconcha</taxon>
        <taxon>Cerithioidea</taxon>
        <taxon>Batillariidae</taxon>
        <taxon>Batillaria</taxon>
    </lineage>
</organism>
<dbReference type="PANTHER" id="PTHR22576:SF41">
    <property type="entry name" value="CASPASE 14, APOPTOSIS-RELATED CYSTEINE PEPTIDASE"/>
    <property type="match status" value="1"/>
</dbReference>
<dbReference type="Proteomes" id="UP001519460">
    <property type="component" value="Unassembled WGS sequence"/>
</dbReference>
<evidence type="ECO:0000256" key="3">
    <source>
        <dbReference type="SAM" id="Coils"/>
    </source>
</evidence>
<sequence>NFPNYVANKCMYGFSTEYLAMAEGGVPDLETDADLDSDQGYQESGFGSVQSSASSVRHSFLEITDDDIKEYKHTFPEDLKPEYQDAVILYTEADRKRVLQFIANVSQLQLQVGPNRTEKLVVSLYDEVLTAQTRIGELEKVLKYCTFVLLFCTEDFFKDSWTEFSGQACLLNAIEERVWSVVPIWTLPKRTFKSPMLTALKGVSYHDEQNPDFSSIKTLFEGRIQERLKKAEAQTHRRILHIIRVKAEEVRRNERRERDVQLELKISRAEKERQAVEMRIREIETMQSLEKQRKELHVRESEAAADPRKVTVREVEEGTGMHGLFQVICGKNPPVDIYPMVHDMRGVFLLISNENFARARQGEAGGPEDRTGSGAKVDVISLKKLFDGLHFEVVLKKDLTAEEIKTEVQEQCRRMDLEMNCFVCAILSHGREHMQESVSHSVHTDAEVNQGQPQHDFGDGLPDLPDPPDDQLDLEVDSCPEGSDVFLLLSSIPGFKSLRGVLGSWFIQCLVEVFSEHAHEMDLNGLADKLHEKIRGRGFVGETGELKQQPEFRRTTSKKLYFFPGLYKPLEH</sequence>
<evidence type="ECO:0000256" key="2">
    <source>
        <dbReference type="RuleBase" id="RU003971"/>
    </source>
</evidence>
<feature type="non-terminal residue" evidence="7">
    <location>
        <position position="1"/>
    </location>
</feature>
<evidence type="ECO:0000259" key="5">
    <source>
        <dbReference type="PROSITE" id="PS50207"/>
    </source>
</evidence>
<proteinExistence type="inferred from homology"/>
<dbReference type="Pfam" id="PF00656">
    <property type="entry name" value="Peptidase_C14"/>
    <property type="match status" value="1"/>
</dbReference>
<dbReference type="SUPFAM" id="SSF52129">
    <property type="entry name" value="Caspase-like"/>
    <property type="match status" value="1"/>
</dbReference>
<comment type="caution">
    <text evidence="7">The sequence shown here is derived from an EMBL/GenBank/DDBJ whole genome shotgun (WGS) entry which is preliminary data.</text>
</comment>
<dbReference type="InterPro" id="IPR015917">
    <property type="entry name" value="Pept_C14A"/>
</dbReference>
<feature type="region of interest" description="Disordered" evidence="4">
    <location>
        <begin position="436"/>
        <end position="473"/>
    </location>
</feature>
<dbReference type="InterPro" id="IPR035897">
    <property type="entry name" value="Toll_tir_struct_dom_sf"/>
</dbReference>
<evidence type="ECO:0000259" key="6">
    <source>
        <dbReference type="PROSITE" id="PS50208"/>
    </source>
</evidence>
<dbReference type="InterPro" id="IPR052039">
    <property type="entry name" value="Caspase-related_regulators"/>
</dbReference>
<dbReference type="Gene3D" id="3.40.50.10140">
    <property type="entry name" value="Toll/interleukin-1 receptor homology (TIR) domain"/>
    <property type="match status" value="1"/>
</dbReference>
<protein>
    <submittedName>
        <fullName evidence="7">Uncharacterized protein</fullName>
    </submittedName>
</protein>
<dbReference type="InterPro" id="IPR001309">
    <property type="entry name" value="Pept_C14_p20"/>
</dbReference>
<comment type="similarity">
    <text evidence="1 2">Belongs to the peptidase C14A family.</text>
</comment>
<name>A0ABD0KCG7_9CAEN</name>
<evidence type="ECO:0000313" key="8">
    <source>
        <dbReference type="Proteomes" id="UP001519460"/>
    </source>
</evidence>
<dbReference type="PANTHER" id="PTHR22576">
    <property type="entry name" value="MUCOSA ASSOCIATED LYMPHOID TISSUE LYMPHOMA TRANSLOCATION PROTEIN 1/PARACASPASE"/>
    <property type="match status" value="1"/>
</dbReference>
<dbReference type="InterPro" id="IPR002138">
    <property type="entry name" value="Pept_C14_p10"/>
</dbReference>
<evidence type="ECO:0000256" key="1">
    <source>
        <dbReference type="ARBA" id="ARBA00010134"/>
    </source>
</evidence>
<dbReference type="EMBL" id="JACVVK020000203">
    <property type="protein sequence ID" value="KAK7484856.1"/>
    <property type="molecule type" value="Genomic_DNA"/>
</dbReference>
<reference evidence="7 8" key="1">
    <citation type="journal article" date="2023" name="Sci. Data">
        <title>Genome assembly of the Korean intertidal mud-creeper Batillaria attramentaria.</title>
        <authorList>
            <person name="Patra A.K."/>
            <person name="Ho P.T."/>
            <person name="Jun S."/>
            <person name="Lee S.J."/>
            <person name="Kim Y."/>
            <person name="Won Y.J."/>
        </authorList>
    </citation>
    <scope>NUCLEOTIDE SEQUENCE [LARGE SCALE GENOMIC DNA]</scope>
    <source>
        <strain evidence="7">Wonlab-2016</strain>
    </source>
</reference>
<dbReference type="PROSITE" id="PS50208">
    <property type="entry name" value="CASPASE_P20"/>
    <property type="match status" value="1"/>
</dbReference>
<dbReference type="SMART" id="SM00115">
    <property type="entry name" value="CASc"/>
    <property type="match status" value="1"/>
</dbReference>
<dbReference type="Gene3D" id="3.30.70.1470">
    <property type="entry name" value="Caspase-like"/>
    <property type="match status" value="1"/>
</dbReference>
<keyword evidence="8" id="KW-1185">Reference proteome</keyword>
<accession>A0ABD0KCG7</accession>
<dbReference type="SUPFAM" id="SSF52200">
    <property type="entry name" value="Toll/Interleukin receptor TIR domain"/>
    <property type="match status" value="1"/>
</dbReference>
<keyword evidence="3" id="KW-0175">Coiled coil</keyword>
<feature type="domain" description="Caspase family p20" evidence="6">
    <location>
        <begin position="344"/>
        <end position="432"/>
    </location>
</feature>
<dbReference type="PROSITE" id="PS50207">
    <property type="entry name" value="CASPASE_P10"/>
    <property type="match status" value="1"/>
</dbReference>
<dbReference type="Gene3D" id="3.40.50.1460">
    <property type="match status" value="1"/>
</dbReference>
<dbReference type="InterPro" id="IPR011600">
    <property type="entry name" value="Pept_C14_caspase"/>
</dbReference>
<dbReference type="AlphaFoldDB" id="A0ABD0KCG7"/>